<evidence type="ECO:0000313" key="2">
    <source>
        <dbReference type="Proteomes" id="UP001296776"/>
    </source>
</evidence>
<dbReference type="AlphaFoldDB" id="A0AAJ0XBQ7"/>
<dbReference type="Gene3D" id="3.40.50.10210">
    <property type="match status" value="1"/>
</dbReference>
<dbReference type="Pfam" id="PF02277">
    <property type="entry name" value="DBI_PRT"/>
    <property type="match status" value="1"/>
</dbReference>
<dbReference type="EMBL" id="NRSJ01000036">
    <property type="protein sequence ID" value="MBK1706192.1"/>
    <property type="molecule type" value="Genomic_DNA"/>
</dbReference>
<evidence type="ECO:0000313" key="1">
    <source>
        <dbReference type="EMBL" id="MBK1706192.1"/>
    </source>
</evidence>
<dbReference type="InterPro" id="IPR003200">
    <property type="entry name" value="Nict_dMeBzImd_PRibTrfase"/>
</dbReference>
<organism evidence="1 2">
    <name type="scientific">Halochromatium glycolicum</name>
    <dbReference type="NCBI Taxonomy" id="85075"/>
    <lineage>
        <taxon>Bacteria</taxon>
        <taxon>Pseudomonadati</taxon>
        <taxon>Pseudomonadota</taxon>
        <taxon>Gammaproteobacteria</taxon>
        <taxon>Chromatiales</taxon>
        <taxon>Chromatiaceae</taxon>
        <taxon>Halochromatium</taxon>
    </lineage>
</organism>
<sequence>MLPWSGRRRCSVEVESMTDLQAGPLWLAVPAAAGSACFETASAGHCRLLQVQGDQGWSGGSSISERGRSKTEMAIPPLKDALHGRLRRAVGCTRAPAGPFTIRVVLELGRCSPGSGEAGAEGLEPAYRIADADLATAMTAHQLDRALSAGRQAVERAKLDGVGLIVVSGAGGGLARANANWMAWLAGEAAASGSSSVWADGANSVQRSLRSLRGISETLPARHASLPPDPYMALRDLGGFEHAALAGAMLSAAQLGLPALALGSSAHIAMRLAMGINGSIVPWVRSEPLGPGYEPDPVQGSRERQREGAAWAPLVCME</sequence>
<comment type="caution">
    <text evidence="1">The sequence shown here is derived from an EMBL/GenBank/DDBJ whole genome shotgun (WGS) entry which is preliminary data.</text>
</comment>
<dbReference type="InterPro" id="IPR036087">
    <property type="entry name" value="Nict_dMeBzImd_PRibTrfase_sf"/>
</dbReference>
<dbReference type="RefSeq" id="WP_200347642.1">
    <property type="nucleotide sequence ID" value="NZ_NRSJ01000036.1"/>
</dbReference>
<proteinExistence type="predicted"/>
<reference evidence="1" key="1">
    <citation type="submission" date="2017-08" db="EMBL/GenBank/DDBJ databases">
        <authorList>
            <person name="Imhoff J.F."/>
            <person name="Rahn T."/>
            <person name="Kuenzel S."/>
            <person name="Neulinger S.C."/>
        </authorList>
    </citation>
    <scope>NUCLEOTIDE SEQUENCE</scope>
    <source>
        <strain evidence="1">DSM 11080</strain>
    </source>
</reference>
<gene>
    <name evidence="1" type="ORF">CKO40_16955</name>
</gene>
<accession>A0AAJ0XBQ7</accession>
<protein>
    <submittedName>
        <fullName evidence="1">Uncharacterized protein</fullName>
    </submittedName>
</protein>
<dbReference type="Proteomes" id="UP001296776">
    <property type="component" value="Unassembled WGS sequence"/>
</dbReference>
<dbReference type="GO" id="GO:0008939">
    <property type="term" value="F:nicotinate-nucleotide-dimethylbenzimidazole phosphoribosyltransferase activity"/>
    <property type="evidence" value="ECO:0007669"/>
    <property type="project" value="InterPro"/>
</dbReference>
<reference evidence="1" key="2">
    <citation type="journal article" date="2020" name="Microorganisms">
        <title>Osmotic Adaptation and Compatible Solute Biosynthesis of Phototrophic Bacteria as Revealed from Genome Analyses.</title>
        <authorList>
            <person name="Imhoff J.F."/>
            <person name="Rahn T."/>
            <person name="Kunzel S."/>
            <person name="Keller A."/>
            <person name="Neulinger S.C."/>
        </authorList>
    </citation>
    <scope>NUCLEOTIDE SEQUENCE</scope>
    <source>
        <strain evidence="1">DSM 11080</strain>
    </source>
</reference>
<dbReference type="SUPFAM" id="SSF52733">
    <property type="entry name" value="Nicotinate mononucleotide:5,6-dimethylbenzimidazole phosphoribosyltransferase (CobT)"/>
    <property type="match status" value="1"/>
</dbReference>
<name>A0AAJ0XBQ7_9GAMM</name>
<keyword evidence="2" id="KW-1185">Reference proteome</keyword>